<organism evidence="3 4">
    <name type="scientific">Grifola frondosa</name>
    <name type="common">Maitake</name>
    <name type="synonym">Polyporus frondosus</name>
    <dbReference type="NCBI Taxonomy" id="5627"/>
    <lineage>
        <taxon>Eukaryota</taxon>
        <taxon>Fungi</taxon>
        <taxon>Dikarya</taxon>
        <taxon>Basidiomycota</taxon>
        <taxon>Agaricomycotina</taxon>
        <taxon>Agaricomycetes</taxon>
        <taxon>Polyporales</taxon>
        <taxon>Grifolaceae</taxon>
        <taxon>Grifola</taxon>
    </lineage>
</organism>
<dbReference type="SMART" id="SM00213">
    <property type="entry name" value="UBQ"/>
    <property type="match status" value="1"/>
</dbReference>
<dbReference type="SUPFAM" id="SSF54236">
    <property type="entry name" value="Ubiquitin-like"/>
    <property type="match status" value="1"/>
</dbReference>
<dbReference type="AlphaFoldDB" id="A0A1C7LSX6"/>
<dbReference type="Pfam" id="PF00240">
    <property type="entry name" value="ubiquitin"/>
    <property type="match status" value="1"/>
</dbReference>
<dbReference type="EMBL" id="LUGG01000023">
    <property type="protein sequence ID" value="OBZ67792.1"/>
    <property type="molecule type" value="Genomic_DNA"/>
</dbReference>
<reference evidence="3 4" key="1">
    <citation type="submission" date="2016-03" db="EMBL/GenBank/DDBJ databases">
        <title>Whole genome sequencing of Grifola frondosa 9006-11.</title>
        <authorList>
            <person name="Min B."/>
            <person name="Park H."/>
            <person name="Kim J.-G."/>
            <person name="Cho H."/>
            <person name="Oh Y.-L."/>
            <person name="Kong W.-S."/>
            <person name="Choi I.-G."/>
        </authorList>
    </citation>
    <scope>NUCLEOTIDE SEQUENCE [LARGE SCALE GENOMIC DNA]</scope>
    <source>
        <strain evidence="3 4">9006-11</strain>
    </source>
</reference>
<sequence>MAEQAELAFVKSFVNNLSSHPVVYADDYQQPPENSLKKVPVLQVEVPAPPERHPTVSTPIASINVTFKSTKPVQSYTLGVQPTDTISDIKSQLAVVPGAPPADAQRLLLKGKALADGKLLKEYNVKDGDVINLMVKPGFDWDPTKIASPPPDQLSISKSAETGGITLLPEPEHKTRSGHGRIPSVVLSPSPSLSPTPGEKLVDIPLVLDTSSIPPSSPGAPDTPYHTIISQPAFWEHLYTFLA</sequence>
<name>A0A1C7LSX6_GRIFR</name>
<dbReference type="OrthoDB" id="428577at2759"/>
<dbReference type="PROSITE" id="PS50053">
    <property type="entry name" value="UBIQUITIN_2"/>
    <property type="match status" value="1"/>
</dbReference>
<protein>
    <submittedName>
        <fullName evidence="3">Ubiquitin</fullName>
    </submittedName>
</protein>
<evidence type="ECO:0000256" key="1">
    <source>
        <dbReference type="SAM" id="MobiDB-lite"/>
    </source>
</evidence>
<proteinExistence type="predicted"/>
<evidence type="ECO:0000313" key="4">
    <source>
        <dbReference type="Proteomes" id="UP000092993"/>
    </source>
</evidence>
<dbReference type="STRING" id="5627.A0A1C7LSX6"/>
<evidence type="ECO:0000313" key="3">
    <source>
        <dbReference type="EMBL" id="OBZ67792.1"/>
    </source>
</evidence>
<dbReference type="InterPro" id="IPR029071">
    <property type="entry name" value="Ubiquitin-like_domsf"/>
</dbReference>
<accession>A0A1C7LSX6</accession>
<feature type="region of interest" description="Disordered" evidence="1">
    <location>
        <begin position="166"/>
        <end position="200"/>
    </location>
</feature>
<keyword evidence="4" id="KW-1185">Reference proteome</keyword>
<dbReference type="OMA" id="KPGFDWD"/>
<dbReference type="InterPro" id="IPR000626">
    <property type="entry name" value="Ubiquitin-like_dom"/>
</dbReference>
<feature type="compositionally biased region" description="Low complexity" evidence="1">
    <location>
        <begin position="183"/>
        <end position="197"/>
    </location>
</feature>
<comment type="caution">
    <text evidence="3">The sequence shown here is derived from an EMBL/GenBank/DDBJ whole genome shotgun (WGS) entry which is preliminary data.</text>
</comment>
<dbReference type="Gene3D" id="3.10.20.90">
    <property type="entry name" value="Phosphatidylinositol 3-kinase Catalytic Subunit, Chain A, domain 1"/>
    <property type="match status" value="1"/>
</dbReference>
<feature type="domain" description="Ubiquitin-like" evidence="2">
    <location>
        <begin position="63"/>
        <end position="136"/>
    </location>
</feature>
<evidence type="ECO:0000259" key="2">
    <source>
        <dbReference type="PROSITE" id="PS50053"/>
    </source>
</evidence>
<dbReference type="Proteomes" id="UP000092993">
    <property type="component" value="Unassembled WGS sequence"/>
</dbReference>
<gene>
    <name evidence="3" type="primary">UBIQ</name>
    <name evidence="3" type="ORF">A0H81_12189</name>
</gene>